<name>A0A975C2H7_9CAUL</name>
<keyword evidence="2" id="KW-0732">Signal</keyword>
<evidence type="ECO:0008006" key="5">
    <source>
        <dbReference type="Google" id="ProtNLM"/>
    </source>
</evidence>
<dbReference type="AlphaFoldDB" id="A0A975C2H7"/>
<feature type="chain" id="PRO_5036985158" description="Lipoprotein" evidence="2">
    <location>
        <begin position="19"/>
        <end position="99"/>
    </location>
</feature>
<dbReference type="RefSeq" id="WP_207868784.1">
    <property type="nucleotide sequence ID" value="NZ_CP062222.1"/>
</dbReference>
<evidence type="ECO:0000313" key="4">
    <source>
        <dbReference type="Proteomes" id="UP000663918"/>
    </source>
</evidence>
<organism evidence="3 4">
    <name type="scientific">Brevundimonas goettingensis</name>
    <dbReference type="NCBI Taxonomy" id="2774190"/>
    <lineage>
        <taxon>Bacteria</taxon>
        <taxon>Pseudomonadati</taxon>
        <taxon>Pseudomonadota</taxon>
        <taxon>Alphaproteobacteria</taxon>
        <taxon>Caulobacterales</taxon>
        <taxon>Caulobacteraceae</taxon>
        <taxon>Brevundimonas</taxon>
    </lineage>
</organism>
<feature type="compositionally biased region" description="Low complexity" evidence="1">
    <location>
        <begin position="29"/>
        <end position="38"/>
    </location>
</feature>
<feature type="signal peptide" evidence="2">
    <location>
        <begin position="1"/>
        <end position="18"/>
    </location>
</feature>
<evidence type="ECO:0000256" key="2">
    <source>
        <dbReference type="SAM" id="SignalP"/>
    </source>
</evidence>
<dbReference type="Proteomes" id="UP000663918">
    <property type="component" value="Chromosome"/>
</dbReference>
<sequence length="99" mass="9898">MRKLIIAAAAVAALTGVAACQQPAEKAADSQADAIQAQGEANAEKLEADAKTTEAHADAAADQAQAQGEATADAMRAAADQTKENANAQADAVKDAAKH</sequence>
<dbReference type="KEGG" id="bgoe:IFJ75_13925"/>
<dbReference type="PROSITE" id="PS51257">
    <property type="entry name" value="PROKAR_LIPOPROTEIN"/>
    <property type="match status" value="1"/>
</dbReference>
<dbReference type="EMBL" id="CP062222">
    <property type="protein sequence ID" value="QTC90367.1"/>
    <property type="molecule type" value="Genomic_DNA"/>
</dbReference>
<protein>
    <recommendedName>
        <fullName evidence="5">Lipoprotein</fullName>
    </recommendedName>
</protein>
<evidence type="ECO:0000256" key="1">
    <source>
        <dbReference type="SAM" id="MobiDB-lite"/>
    </source>
</evidence>
<proteinExistence type="predicted"/>
<keyword evidence="4" id="KW-1185">Reference proteome</keyword>
<reference evidence="3" key="1">
    <citation type="submission" date="2020-09" db="EMBL/GenBank/DDBJ databases">
        <title>Brevundimonas sp. LVF2 isolated from a puddle in Goettingen, Germany.</title>
        <authorList>
            <person name="Friedrich I."/>
            <person name="Klassen A."/>
            <person name="Hannes N."/>
            <person name="Schneider D."/>
            <person name="Hertel R."/>
            <person name="Daniel R."/>
        </authorList>
    </citation>
    <scope>NUCLEOTIDE SEQUENCE</scope>
    <source>
        <strain evidence="3">LVF2</strain>
    </source>
</reference>
<accession>A0A975C2H7</accession>
<evidence type="ECO:0000313" key="3">
    <source>
        <dbReference type="EMBL" id="QTC90367.1"/>
    </source>
</evidence>
<feature type="compositionally biased region" description="Basic and acidic residues" evidence="1">
    <location>
        <begin position="42"/>
        <end position="59"/>
    </location>
</feature>
<feature type="region of interest" description="Disordered" evidence="1">
    <location>
        <begin position="29"/>
        <end position="99"/>
    </location>
</feature>
<feature type="compositionally biased region" description="Low complexity" evidence="1">
    <location>
        <begin position="60"/>
        <end position="91"/>
    </location>
</feature>
<gene>
    <name evidence="3" type="ORF">IFJ75_13925</name>
</gene>